<dbReference type="EC" id="1.7.1.17" evidence="6"/>
<proteinExistence type="inferred from homology"/>
<evidence type="ECO:0000256" key="1">
    <source>
        <dbReference type="ARBA" id="ARBA00022630"/>
    </source>
</evidence>
<evidence type="ECO:0000256" key="6">
    <source>
        <dbReference type="HAMAP-Rule" id="MF_01216"/>
    </source>
</evidence>
<accession>A0A9X1U398</accession>
<evidence type="ECO:0000259" key="7">
    <source>
        <dbReference type="Pfam" id="PF02525"/>
    </source>
</evidence>
<comment type="similarity">
    <text evidence="6">Belongs to the azoreductase type 1 family.</text>
</comment>
<feature type="binding site" evidence="6">
    <location>
        <position position="9"/>
    </location>
    <ligand>
        <name>FMN</name>
        <dbReference type="ChEBI" id="CHEBI:58210"/>
    </ligand>
</feature>
<feature type="binding site" evidence="6">
    <location>
        <begin position="95"/>
        <end position="98"/>
    </location>
    <ligand>
        <name>FMN</name>
        <dbReference type="ChEBI" id="CHEBI:58210"/>
    </ligand>
</feature>
<dbReference type="PANTHER" id="PTHR43741:SF4">
    <property type="entry name" value="FMN-DEPENDENT NADH:QUINONE OXIDOREDUCTASE"/>
    <property type="match status" value="1"/>
</dbReference>
<dbReference type="PANTHER" id="PTHR43741">
    <property type="entry name" value="FMN-DEPENDENT NADH-AZOREDUCTASE 1"/>
    <property type="match status" value="1"/>
</dbReference>
<dbReference type="Pfam" id="PF02525">
    <property type="entry name" value="Flavodoxin_2"/>
    <property type="match status" value="1"/>
</dbReference>
<evidence type="ECO:0000313" key="9">
    <source>
        <dbReference type="Proteomes" id="UP001139411"/>
    </source>
</evidence>
<dbReference type="InterPro" id="IPR050104">
    <property type="entry name" value="FMN-dep_NADH:Q_OxRdtase_AzoR1"/>
</dbReference>
<dbReference type="EC" id="1.6.5.-" evidence="6"/>
<dbReference type="GO" id="GO:0009055">
    <property type="term" value="F:electron transfer activity"/>
    <property type="evidence" value="ECO:0007669"/>
    <property type="project" value="UniProtKB-UniRule"/>
</dbReference>
<dbReference type="Proteomes" id="UP001139411">
    <property type="component" value="Unassembled WGS sequence"/>
</dbReference>
<dbReference type="GO" id="GO:0016652">
    <property type="term" value="F:oxidoreductase activity, acting on NAD(P)H as acceptor"/>
    <property type="evidence" value="ECO:0007669"/>
    <property type="project" value="UniProtKB-UniRule"/>
</dbReference>
<evidence type="ECO:0000256" key="2">
    <source>
        <dbReference type="ARBA" id="ARBA00022643"/>
    </source>
</evidence>
<comment type="catalytic activity">
    <reaction evidence="6">
        <text>2 a quinone + NADH + H(+) = 2 a 1,4-benzosemiquinone + NAD(+)</text>
        <dbReference type="Rhea" id="RHEA:65952"/>
        <dbReference type="ChEBI" id="CHEBI:15378"/>
        <dbReference type="ChEBI" id="CHEBI:57540"/>
        <dbReference type="ChEBI" id="CHEBI:57945"/>
        <dbReference type="ChEBI" id="CHEBI:132124"/>
        <dbReference type="ChEBI" id="CHEBI:134225"/>
    </reaction>
</comment>
<keyword evidence="2 6" id="KW-0288">FMN</keyword>
<evidence type="ECO:0000313" key="8">
    <source>
        <dbReference type="EMBL" id="MCF2501311.1"/>
    </source>
</evidence>
<evidence type="ECO:0000256" key="3">
    <source>
        <dbReference type="ARBA" id="ARBA00023002"/>
    </source>
</evidence>
<dbReference type="RefSeq" id="WP_235179487.1">
    <property type="nucleotide sequence ID" value="NZ_JAKFFV010000019.1"/>
</dbReference>
<evidence type="ECO:0000256" key="4">
    <source>
        <dbReference type="ARBA" id="ARBA00023027"/>
    </source>
</evidence>
<dbReference type="Gene3D" id="3.40.50.360">
    <property type="match status" value="1"/>
</dbReference>
<organism evidence="8 9">
    <name type="scientific">Dyadobacter chenhuakuii</name>
    <dbReference type="NCBI Taxonomy" id="2909339"/>
    <lineage>
        <taxon>Bacteria</taxon>
        <taxon>Pseudomonadati</taxon>
        <taxon>Bacteroidota</taxon>
        <taxon>Cytophagia</taxon>
        <taxon>Cytophagales</taxon>
        <taxon>Spirosomataceae</taxon>
        <taxon>Dyadobacter</taxon>
    </lineage>
</organism>
<comment type="cofactor">
    <cofactor evidence="6">
        <name>FMN</name>
        <dbReference type="ChEBI" id="CHEBI:58210"/>
    </cofactor>
    <text evidence="6">Binds 1 FMN per subunit.</text>
</comment>
<feature type="domain" description="Flavodoxin-like fold" evidence="7">
    <location>
        <begin position="1"/>
        <end position="199"/>
    </location>
</feature>
<dbReference type="AlphaFoldDB" id="A0A9X1U398"/>
<keyword evidence="4 6" id="KW-0520">NAD</keyword>
<feature type="binding site" evidence="6">
    <location>
        <begin position="15"/>
        <end position="17"/>
    </location>
    <ligand>
        <name>FMN</name>
        <dbReference type="ChEBI" id="CHEBI:58210"/>
    </ligand>
</feature>
<dbReference type="InterPro" id="IPR029039">
    <property type="entry name" value="Flavoprotein-like_sf"/>
</dbReference>
<gene>
    <name evidence="6" type="primary">azoR</name>
    <name evidence="8" type="ORF">L0661_23535</name>
</gene>
<comment type="function">
    <text evidence="6">Quinone reductase that provides resistance to thiol-specific stress caused by electrophilic quinones.</text>
</comment>
<comment type="caution">
    <text evidence="6">Lacks conserved residue(s) required for the propagation of feature annotation.</text>
</comment>
<reference evidence="8" key="1">
    <citation type="submission" date="2022-01" db="EMBL/GenBank/DDBJ databases">
        <title>Novel species in genus Dyadobacter.</title>
        <authorList>
            <person name="Ma C."/>
        </authorList>
    </citation>
    <scope>NUCLEOTIDE SEQUENCE</scope>
    <source>
        <strain evidence="8">CY357</strain>
    </source>
</reference>
<dbReference type="HAMAP" id="MF_01216">
    <property type="entry name" value="Azoreductase_type1"/>
    <property type="match status" value="1"/>
</dbReference>
<comment type="caution">
    <text evidence="8">The sequence shown here is derived from an EMBL/GenBank/DDBJ whole genome shotgun (WGS) entry which is preliminary data.</text>
</comment>
<dbReference type="InterPro" id="IPR023048">
    <property type="entry name" value="NADH:quinone_OxRdtase_FMN_depd"/>
</dbReference>
<dbReference type="InterPro" id="IPR003680">
    <property type="entry name" value="Flavodoxin_fold"/>
</dbReference>
<keyword evidence="1 6" id="KW-0285">Flavoprotein</keyword>
<comment type="catalytic activity">
    <reaction evidence="5">
        <text>N,N-dimethyl-1,4-phenylenediamine + anthranilate + 2 NAD(+) = 2-(4-dimethylaminophenyl)diazenylbenzoate + 2 NADH + 2 H(+)</text>
        <dbReference type="Rhea" id="RHEA:55872"/>
        <dbReference type="ChEBI" id="CHEBI:15378"/>
        <dbReference type="ChEBI" id="CHEBI:15783"/>
        <dbReference type="ChEBI" id="CHEBI:16567"/>
        <dbReference type="ChEBI" id="CHEBI:57540"/>
        <dbReference type="ChEBI" id="CHEBI:57945"/>
        <dbReference type="ChEBI" id="CHEBI:71579"/>
        <dbReference type="EC" id="1.7.1.17"/>
    </reaction>
    <physiologicalReaction direction="right-to-left" evidence="5">
        <dbReference type="Rhea" id="RHEA:55874"/>
    </physiologicalReaction>
</comment>
<evidence type="ECO:0000256" key="5">
    <source>
        <dbReference type="ARBA" id="ARBA00048542"/>
    </source>
</evidence>
<dbReference type="EMBL" id="JAKFFV010000019">
    <property type="protein sequence ID" value="MCF2501311.1"/>
    <property type="molecule type" value="Genomic_DNA"/>
</dbReference>
<dbReference type="SUPFAM" id="SSF52218">
    <property type="entry name" value="Flavoproteins"/>
    <property type="match status" value="1"/>
</dbReference>
<dbReference type="GO" id="GO:0010181">
    <property type="term" value="F:FMN binding"/>
    <property type="evidence" value="ECO:0007669"/>
    <property type="project" value="UniProtKB-UniRule"/>
</dbReference>
<dbReference type="GO" id="GO:0016655">
    <property type="term" value="F:oxidoreductase activity, acting on NAD(P)H, quinone or similar compound as acceptor"/>
    <property type="evidence" value="ECO:0007669"/>
    <property type="project" value="InterPro"/>
</dbReference>
<comment type="function">
    <text evidence="6">Also exhibits azoreductase activity. Catalyzes the reductive cleavage of the azo bond in aromatic azo compounds to the corresponding amines.</text>
</comment>
<comment type="subunit">
    <text evidence="6">Homodimer.</text>
</comment>
<sequence>MKILHIDCSVRNEESDSRQLSGYFLGQLRDKNSDIQVDYLDLAVTAPRHPSPLFIEGIYCPPDQRTPEMLEELAESDTLVDRMLDAELYVIGMPMYNFTVPSIFKAFIDNIVRAGRTYRGTSTGIEGVLTDKRAVVINTRGVDFSQDKMASMDQLQPYLTTIFGFIGLTDIHFINVFPVKFSSEELRNKAILNAQREIAAMVESL</sequence>
<protein>
    <recommendedName>
        <fullName evidence="6">FMN dependent NADH:quinone oxidoreductase</fullName>
        <ecNumber evidence="6">1.6.5.-</ecNumber>
    </recommendedName>
    <alternativeName>
        <fullName evidence="6">Azo-dye reductase</fullName>
    </alternativeName>
    <alternativeName>
        <fullName evidence="6">FMN-dependent NADH-azo compound oxidoreductase</fullName>
    </alternativeName>
    <alternativeName>
        <fullName evidence="6">FMN-dependent NADH-azoreductase</fullName>
        <ecNumber evidence="6">1.7.1.17</ecNumber>
    </alternativeName>
</protein>
<keyword evidence="3 6" id="KW-0560">Oxidoreductase</keyword>
<name>A0A9X1U398_9BACT</name>